<dbReference type="AlphaFoldDB" id="A0A1E1KVY4"/>
<gene>
    <name evidence="2" type="ORF">RAG0_09538</name>
</gene>
<dbReference type="Proteomes" id="UP000178912">
    <property type="component" value="Unassembled WGS sequence"/>
</dbReference>
<protein>
    <submittedName>
        <fullName evidence="2">Uncharacterized protein</fullName>
    </submittedName>
</protein>
<evidence type="ECO:0000313" key="3">
    <source>
        <dbReference type="Proteomes" id="UP000178912"/>
    </source>
</evidence>
<name>A0A1E1KVY4_9HELO</name>
<sequence length="135" mass="15097">MSEEAKRHTGIRPVMTILQNFESIFVEFYVTIIERTFPGDFESRLGLCFNTSLSACYVSRMSTSELDCRVLAWSGVRISGNNNIRTKRGWRGRQSVSIGLKEEPGSWKSCQGDRKADDGGDEVEARKPLGSRSVG</sequence>
<evidence type="ECO:0000256" key="1">
    <source>
        <dbReference type="SAM" id="MobiDB-lite"/>
    </source>
</evidence>
<dbReference type="EMBL" id="FJUX01000056">
    <property type="protein sequence ID" value="CZT02316.1"/>
    <property type="molecule type" value="Genomic_DNA"/>
</dbReference>
<proteinExistence type="predicted"/>
<feature type="compositionally biased region" description="Basic and acidic residues" evidence="1">
    <location>
        <begin position="102"/>
        <end position="127"/>
    </location>
</feature>
<keyword evidence="3" id="KW-1185">Reference proteome</keyword>
<accession>A0A1E1KVY4</accession>
<reference evidence="3" key="1">
    <citation type="submission" date="2016-03" db="EMBL/GenBank/DDBJ databases">
        <authorList>
            <person name="Guldener U."/>
        </authorList>
    </citation>
    <scope>NUCLEOTIDE SEQUENCE [LARGE SCALE GENOMIC DNA]</scope>
    <source>
        <strain evidence="3">04CH-RAC-A.6.1</strain>
    </source>
</reference>
<feature type="region of interest" description="Disordered" evidence="1">
    <location>
        <begin position="102"/>
        <end position="135"/>
    </location>
</feature>
<evidence type="ECO:0000313" key="2">
    <source>
        <dbReference type="EMBL" id="CZT02316.1"/>
    </source>
</evidence>
<organism evidence="2 3">
    <name type="scientific">Rhynchosporium agropyri</name>
    <dbReference type="NCBI Taxonomy" id="914238"/>
    <lineage>
        <taxon>Eukaryota</taxon>
        <taxon>Fungi</taxon>
        <taxon>Dikarya</taxon>
        <taxon>Ascomycota</taxon>
        <taxon>Pezizomycotina</taxon>
        <taxon>Leotiomycetes</taxon>
        <taxon>Helotiales</taxon>
        <taxon>Ploettnerulaceae</taxon>
        <taxon>Rhynchosporium</taxon>
    </lineage>
</organism>